<feature type="region of interest" description="Disordered" evidence="1">
    <location>
        <begin position="1"/>
        <end position="20"/>
    </location>
</feature>
<keyword evidence="3" id="KW-1185">Reference proteome</keyword>
<sequence length="73" mass="7571">MADTDSAQTTSTAATATTTAATTTAAKAETLGYILVVRIAFADYQIGEEITDVTTIKEILGGDQAVYVIKRAA</sequence>
<dbReference type="EMBL" id="VWXC01000001">
    <property type="protein sequence ID" value="NIG17436.1"/>
    <property type="molecule type" value="Genomic_DNA"/>
</dbReference>
<organism evidence="2 3">
    <name type="scientific">Candidatus Pantoea communis</name>
    <dbReference type="NCBI Taxonomy" id="2608354"/>
    <lineage>
        <taxon>Bacteria</taxon>
        <taxon>Pseudomonadati</taxon>
        <taxon>Pseudomonadota</taxon>
        <taxon>Gammaproteobacteria</taxon>
        <taxon>Enterobacterales</taxon>
        <taxon>Erwiniaceae</taxon>
        <taxon>Pantoea</taxon>
    </lineage>
</organism>
<dbReference type="RefSeq" id="WP_166930968.1">
    <property type="nucleotide sequence ID" value="NZ_VWXC01000001.1"/>
</dbReference>
<comment type="caution">
    <text evidence="2">The sequence shown here is derived from an EMBL/GenBank/DDBJ whole genome shotgun (WGS) entry which is preliminary data.</text>
</comment>
<gene>
    <name evidence="2" type="ORF">F3J37_01920</name>
</gene>
<reference evidence="2 3" key="1">
    <citation type="journal article" date="2019" name="bioRxiv">
        <title>Bacteria contribute to plant secondary compound degradation in a generalist herbivore system.</title>
        <authorList>
            <person name="Francoeur C.B."/>
            <person name="Khadempour L."/>
            <person name="Moreira-Soto R.D."/>
            <person name="Gotting K."/>
            <person name="Book A.J."/>
            <person name="Pinto-Tomas A.A."/>
            <person name="Keefover-Ring K."/>
            <person name="Currie C.R."/>
        </authorList>
    </citation>
    <scope>NUCLEOTIDE SEQUENCE [LARGE SCALE GENOMIC DNA]</scope>
    <source>
        <strain evidence="2">Al-1710</strain>
    </source>
</reference>
<protein>
    <submittedName>
        <fullName evidence="2">Uncharacterized protein</fullName>
    </submittedName>
</protein>
<proteinExistence type="predicted"/>
<evidence type="ECO:0000313" key="2">
    <source>
        <dbReference type="EMBL" id="NIG17436.1"/>
    </source>
</evidence>
<name>A0ABX0RII3_9GAMM</name>
<dbReference type="Proteomes" id="UP001515780">
    <property type="component" value="Unassembled WGS sequence"/>
</dbReference>
<evidence type="ECO:0000313" key="3">
    <source>
        <dbReference type="Proteomes" id="UP001515780"/>
    </source>
</evidence>
<accession>A0ABX0RII3</accession>
<evidence type="ECO:0000256" key="1">
    <source>
        <dbReference type="SAM" id="MobiDB-lite"/>
    </source>
</evidence>